<dbReference type="InterPro" id="IPR055308">
    <property type="entry name" value="TEX47-like"/>
</dbReference>
<accession>A0A8C0G6W0</accession>
<evidence type="ECO:0000313" key="2">
    <source>
        <dbReference type="Proteomes" id="UP000694404"/>
    </source>
</evidence>
<organism evidence="1 2">
    <name type="scientific">Chelonoidis abingdonii</name>
    <name type="common">Abingdon island giant tortoise</name>
    <name type="synonym">Testudo abingdonii</name>
    <dbReference type="NCBI Taxonomy" id="106734"/>
    <lineage>
        <taxon>Eukaryota</taxon>
        <taxon>Metazoa</taxon>
        <taxon>Chordata</taxon>
        <taxon>Craniata</taxon>
        <taxon>Vertebrata</taxon>
        <taxon>Euteleostomi</taxon>
        <taxon>Archelosauria</taxon>
        <taxon>Testudinata</taxon>
        <taxon>Testudines</taxon>
        <taxon>Cryptodira</taxon>
        <taxon>Durocryptodira</taxon>
        <taxon>Testudinoidea</taxon>
        <taxon>Testudinidae</taxon>
        <taxon>Chelonoidis</taxon>
    </lineage>
</organism>
<dbReference type="GeneTree" id="ENSGT00390000005565"/>
<sequence>MPHRGSFPHPFTVHWVRGKGRRDPASWRRRQLQKPGPALARCGGEGAVASASKHCVRSGFSTGYWHRLFLSLQRYYQGEGVTGLLLLYPTYVVHTLEVRGRALVLEPKILVLSHNIPSRLFQQWSYKVLAVPSRHLGYDTSREEPIETITGECLAMLLKLGMHLLKYPKVGTLGGPLNLPDAVLEEVSNLIIPQDTIYHLLECRELLSPAQFLQAYDSPLNVVMDSVLNTCYPCRFL</sequence>
<proteinExistence type="predicted"/>
<dbReference type="Pfam" id="PF24787">
    <property type="entry name" value="TEX47"/>
    <property type="match status" value="2"/>
</dbReference>
<dbReference type="Proteomes" id="UP000694404">
    <property type="component" value="Unplaced"/>
</dbReference>
<reference evidence="1" key="2">
    <citation type="submission" date="2025-09" db="UniProtKB">
        <authorList>
            <consortium name="Ensembl"/>
        </authorList>
    </citation>
    <scope>IDENTIFICATION</scope>
</reference>
<dbReference type="PANTHER" id="PTHR34035:SF1">
    <property type="entry name" value="TESTIS-EXPRESSED PROTEIN 47"/>
    <property type="match status" value="1"/>
</dbReference>
<dbReference type="Ensembl" id="ENSCABT00000005166.1">
    <property type="protein sequence ID" value="ENSCABP00000004751.1"/>
    <property type="gene ID" value="ENSCABG00000003596.1"/>
</dbReference>
<reference evidence="1" key="1">
    <citation type="submission" date="2025-08" db="UniProtKB">
        <authorList>
            <consortium name="Ensembl"/>
        </authorList>
    </citation>
    <scope>IDENTIFICATION</scope>
</reference>
<name>A0A8C0G6W0_CHEAB</name>
<keyword evidence="2" id="KW-1185">Reference proteome</keyword>
<dbReference type="AlphaFoldDB" id="A0A8C0G6W0"/>
<protein>
    <submittedName>
        <fullName evidence="1">Uncharacterized protein</fullName>
    </submittedName>
</protein>
<dbReference type="PANTHER" id="PTHR34035">
    <property type="entry name" value="TESTIS-EXPRESSED PROTEIN 47"/>
    <property type="match status" value="1"/>
</dbReference>
<evidence type="ECO:0000313" key="1">
    <source>
        <dbReference type="Ensembl" id="ENSCABP00000004751.1"/>
    </source>
</evidence>